<protein>
    <recommendedName>
        <fullName evidence="4">TOMM leader peptide-binding protein</fullName>
    </recommendedName>
</protein>
<dbReference type="EMBL" id="BAAAPF010000495">
    <property type="protein sequence ID" value="GAA1512034.1"/>
    <property type="molecule type" value="Genomic_DNA"/>
</dbReference>
<evidence type="ECO:0000313" key="2">
    <source>
        <dbReference type="EMBL" id="GAA1512034.1"/>
    </source>
</evidence>
<gene>
    <name evidence="2" type="ORF">GCM10009802_65760</name>
</gene>
<comment type="caution">
    <text evidence="2">The sequence shown here is derived from an EMBL/GenBank/DDBJ whole genome shotgun (WGS) entry which is preliminary data.</text>
</comment>
<reference evidence="2 3" key="1">
    <citation type="journal article" date="2019" name="Int. J. Syst. Evol. Microbiol.">
        <title>The Global Catalogue of Microorganisms (GCM) 10K type strain sequencing project: providing services to taxonomists for standard genome sequencing and annotation.</title>
        <authorList>
            <consortium name="The Broad Institute Genomics Platform"/>
            <consortium name="The Broad Institute Genome Sequencing Center for Infectious Disease"/>
            <person name="Wu L."/>
            <person name="Ma J."/>
        </authorList>
    </citation>
    <scope>NUCLEOTIDE SEQUENCE [LARGE SCALE GENOMIC DNA]</scope>
    <source>
        <strain evidence="2 3">JCM 15481</strain>
    </source>
</reference>
<dbReference type="Proteomes" id="UP001500443">
    <property type="component" value="Unassembled WGS sequence"/>
</dbReference>
<accession>A0ABN2A6H4</accession>
<name>A0ABN2A6H4_9ACTN</name>
<dbReference type="SUPFAM" id="SSF69572">
    <property type="entry name" value="Activating enzymes of the ubiquitin-like proteins"/>
    <property type="match status" value="1"/>
</dbReference>
<evidence type="ECO:0000256" key="1">
    <source>
        <dbReference type="SAM" id="MobiDB-lite"/>
    </source>
</evidence>
<organism evidence="2 3">
    <name type="scientific">Streptomyces synnematoformans</name>
    <dbReference type="NCBI Taxonomy" id="415721"/>
    <lineage>
        <taxon>Bacteria</taxon>
        <taxon>Bacillati</taxon>
        <taxon>Actinomycetota</taxon>
        <taxon>Actinomycetes</taxon>
        <taxon>Kitasatosporales</taxon>
        <taxon>Streptomycetaceae</taxon>
        <taxon>Streptomyces</taxon>
    </lineage>
</organism>
<keyword evidence="3" id="KW-1185">Reference proteome</keyword>
<evidence type="ECO:0008006" key="4">
    <source>
        <dbReference type="Google" id="ProtNLM"/>
    </source>
</evidence>
<proteinExistence type="predicted"/>
<evidence type="ECO:0000313" key="3">
    <source>
        <dbReference type="Proteomes" id="UP001500443"/>
    </source>
</evidence>
<dbReference type="NCBIfam" id="TIGR03882">
    <property type="entry name" value="cyclo_dehyd_2"/>
    <property type="match status" value="1"/>
</dbReference>
<dbReference type="InterPro" id="IPR022291">
    <property type="entry name" value="Bacteriocin_synth_cyclodeHase"/>
</dbReference>
<dbReference type="Gene3D" id="3.40.50.720">
    <property type="entry name" value="NAD(P)-binding Rossmann-like Domain"/>
    <property type="match status" value="1"/>
</dbReference>
<sequence>MPRAFEDFAAMRPRLRRDVLYTQTPGGVLFHNADGGFHLAGRTAYRFASLIVPHLDGSRPLTDICAGLGAAQRAMVAELVGSLVERDFARDAAPATAPGPPAAVAERFAAQIAYVDHYVDGAAARFDRFRETRVAVLGTGEAARWCVLGLIRNGLAGVAAEERPEAALAEADELTAAGSPAVLTPVDAGALSSYQVLVVTGADAPARTHALLRAGLAEGQLLIPAWTFGDRVVVGPRSGGLTAGCLGCTLLRLGDTTDLAAAAALLAELAGVAEPAPAPAGGALTGPVAAMVGNLLAYEVFRTVTGALPAETEGQVLIQDLDSLDVVAEPLRPHPRCPRCADPGAGAGTGAGTAELRPDELTVAPTVTVETAREAEELVARLNRLGDALVRPHVGVFTRYRDEELTQTPLKVSRIEVPAAAGRCANSRRGYGGWGRTRWSPTPVRGPRWTT</sequence>
<dbReference type="InterPro" id="IPR035985">
    <property type="entry name" value="Ubiquitin-activating_enz"/>
</dbReference>
<feature type="region of interest" description="Disordered" evidence="1">
    <location>
        <begin position="335"/>
        <end position="356"/>
    </location>
</feature>